<sequence>MILVTLFNSVARFIAATRDIVLEALALRDEMAKRYPHI</sequence>
<reference evidence="1 2" key="1">
    <citation type="submission" date="2018-05" db="EMBL/GenBank/DDBJ databases">
        <title>Genomic Encyclopedia of Type Strains, Phase IV (KMG-IV): sequencing the most valuable type-strain genomes for metagenomic binning, comparative biology and taxonomic classification.</title>
        <authorList>
            <person name="Goeker M."/>
        </authorList>
    </citation>
    <scope>NUCLEOTIDE SEQUENCE [LARGE SCALE GENOMIC DNA]</scope>
    <source>
        <strain evidence="1 2">DSM 6462</strain>
    </source>
</reference>
<organism evidence="1 2">
    <name type="scientific">Chelatococcus asaccharovorans</name>
    <dbReference type="NCBI Taxonomy" id="28210"/>
    <lineage>
        <taxon>Bacteria</taxon>
        <taxon>Pseudomonadati</taxon>
        <taxon>Pseudomonadota</taxon>
        <taxon>Alphaproteobacteria</taxon>
        <taxon>Hyphomicrobiales</taxon>
        <taxon>Chelatococcaceae</taxon>
        <taxon>Chelatococcus</taxon>
    </lineage>
</organism>
<dbReference type="AlphaFoldDB" id="A0A2V3U2M2"/>
<evidence type="ECO:0000313" key="1">
    <source>
        <dbReference type="EMBL" id="PXW55826.1"/>
    </source>
</evidence>
<protein>
    <submittedName>
        <fullName evidence="1">Uncharacterized protein</fullName>
    </submittedName>
</protein>
<comment type="caution">
    <text evidence="1">The sequence shown here is derived from an EMBL/GenBank/DDBJ whole genome shotgun (WGS) entry which is preliminary data.</text>
</comment>
<keyword evidence="2" id="KW-1185">Reference proteome</keyword>
<evidence type="ECO:0000313" key="2">
    <source>
        <dbReference type="Proteomes" id="UP000248021"/>
    </source>
</evidence>
<dbReference type="EMBL" id="QJJK01000009">
    <property type="protein sequence ID" value="PXW55826.1"/>
    <property type="molecule type" value="Genomic_DNA"/>
</dbReference>
<name>A0A2V3U2M2_9HYPH</name>
<accession>A0A2V3U2M2</accession>
<dbReference type="Proteomes" id="UP000248021">
    <property type="component" value="Unassembled WGS sequence"/>
</dbReference>
<proteinExistence type="predicted"/>
<gene>
    <name evidence="1" type="ORF">C7450_109238</name>
</gene>